<feature type="compositionally biased region" description="Basic and acidic residues" evidence="11">
    <location>
        <begin position="63"/>
        <end position="76"/>
    </location>
</feature>
<evidence type="ECO:0000256" key="7">
    <source>
        <dbReference type="ARBA" id="ARBA00022927"/>
    </source>
</evidence>
<feature type="signal peptide" evidence="12">
    <location>
        <begin position="1"/>
        <end position="20"/>
    </location>
</feature>
<dbReference type="OrthoDB" id="448649at2759"/>
<sequence>MKFALSLGILLICEFAITSGKDENKTFHATNEWQEINDGQGVPAGLHIRINLQTGKKEAKLLSDEEDEAKDHHRNEGALTNVGGNVYGTNLKETTNNNLENSNTLSPESLKKIKENFKTYNELKESYKELQQKFQTDAELITGLIAEYKNLSREERDHSLSLQEKIKVQLRILEDLDYLVHQIDNALWFIDMGGLEQIILPLVVNETNINLRVKAVRVLGALTHNNPKAQIKAFEKNVGSHLAQILLSSTNTEELSSALYAFGSLLRKFPLALQRILSTSGTQALIAVLEKECELKVKAKSLTLISDVIVEKKLVLSNYADSDNPLAAAQYAELNLAEWLKSNAFCETVDVLVSSKLYELLDQPDLVEYFITGLESSIEICQSVWSKNPQLRHTLLTIKNRYMYVQDEFRLEIAQQIERLIKDLYNSINHEEL</sequence>
<dbReference type="PANTHER" id="PTHR19316:SF35">
    <property type="entry name" value="NUCLEOTIDE EXCHANGE FACTOR SIL1"/>
    <property type="match status" value="1"/>
</dbReference>
<feature type="region of interest" description="Disordered" evidence="11">
    <location>
        <begin position="63"/>
        <end position="87"/>
    </location>
</feature>
<proteinExistence type="inferred from homology"/>
<evidence type="ECO:0000256" key="10">
    <source>
        <dbReference type="SAM" id="Coils"/>
    </source>
</evidence>
<dbReference type="PANTHER" id="PTHR19316">
    <property type="entry name" value="PROTEIN FOLDING REGULATOR"/>
    <property type="match status" value="1"/>
</dbReference>
<feature type="chain" id="PRO_5032713841" description="Nucleotide exchange factor SIL1" evidence="12">
    <location>
        <begin position="21"/>
        <end position="433"/>
    </location>
</feature>
<organism evidence="13 14">
    <name type="scientific">Ceratitis capitata</name>
    <name type="common">Mediterranean fruit fly</name>
    <name type="synonym">Tephritis capitata</name>
    <dbReference type="NCBI Taxonomy" id="7213"/>
    <lineage>
        <taxon>Eukaryota</taxon>
        <taxon>Metazoa</taxon>
        <taxon>Ecdysozoa</taxon>
        <taxon>Arthropoda</taxon>
        <taxon>Hexapoda</taxon>
        <taxon>Insecta</taxon>
        <taxon>Pterygota</taxon>
        <taxon>Neoptera</taxon>
        <taxon>Endopterygota</taxon>
        <taxon>Diptera</taxon>
        <taxon>Brachycera</taxon>
        <taxon>Muscomorpha</taxon>
        <taxon>Tephritoidea</taxon>
        <taxon>Tephritidae</taxon>
        <taxon>Ceratitis</taxon>
        <taxon>Ceratitis</taxon>
    </lineage>
</organism>
<dbReference type="InterPro" id="IPR050693">
    <property type="entry name" value="Hsp70_NEF-Inhibitors"/>
</dbReference>
<keyword evidence="4" id="KW-0813">Transport</keyword>
<name>A0A811U9J2_CERCA</name>
<gene>
    <name evidence="13" type="ORF">CCAP1982_LOCUS4250</name>
</gene>
<dbReference type="EMBL" id="CAJHJT010000001">
    <property type="protein sequence ID" value="CAD6995539.1"/>
    <property type="molecule type" value="Genomic_DNA"/>
</dbReference>
<reference evidence="13" key="1">
    <citation type="submission" date="2020-11" db="EMBL/GenBank/DDBJ databases">
        <authorList>
            <person name="Whitehead M."/>
        </authorList>
    </citation>
    <scope>NUCLEOTIDE SEQUENCE</scope>
    <source>
        <strain evidence="13">EGII</strain>
    </source>
</reference>
<evidence type="ECO:0000256" key="5">
    <source>
        <dbReference type="ARBA" id="ARBA00022729"/>
    </source>
</evidence>
<dbReference type="GO" id="GO:0000774">
    <property type="term" value="F:adenyl-nucleotide exchange factor activity"/>
    <property type="evidence" value="ECO:0007669"/>
    <property type="project" value="TreeGrafter"/>
</dbReference>
<keyword evidence="5 12" id="KW-0732">Signal</keyword>
<evidence type="ECO:0000313" key="14">
    <source>
        <dbReference type="Proteomes" id="UP000606786"/>
    </source>
</evidence>
<dbReference type="Gene3D" id="1.25.10.10">
    <property type="entry name" value="Leucine-rich Repeat Variant"/>
    <property type="match status" value="1"/>
</dbReference>
<protein>
    <recommendedName>
        <fullName evidence="3">Nucleotide exchange factor SIL1</fullName>
    </recommendedName>
</protein>
<evidence type="ECO:0000256" key="8">
    <source>
        <dbReference type="ARBA" id="ARBA00023010"/>
    </source>
</evidence>
<keyword evidence="7" id="KW-0653">Protein transport</keyword>
<dbReference type="InterPro" id="IPR016024">
    <property type="entry name" value="ARM-type_fold"/>
</dbReference>
<evidence type="ECO:0000313" key="13">
    <source>
        <dbReference type="EMBL" id="CAD6995539.1"/>
    </source>
</evidence>
<evidence type="ECO:0000256" key="6">
    <source>
        <dbReference type="ARBA" id="ARBA00022824"/>
    </source>
</evidence>
<accession>A0A811U9J2</accession>
<keyword evidence="14" id="KW-1185">Reference proteome</keyword>
<keyword evidence="10" id="KW-0175">Coiled coil</keyword>
<dbReference type="InterPro" id="IPR011989">
    <property type="entry name" value="ARM-like"/>
</dbReference>
<evidence type="ECO:0000256" key="4">
    <source>
        <dbReference type="ARBA" id="ARBA00022448"/>
    </source>
</evidence>
<dbReference type="GO" id="GO:0005788">
    <property type="term" value="C:endoplasmic reticulum lumen"/>
    <property type="evidence" value="ECO:0007669"/>
    <property type="project" value="UniProtKB-SubCell"/>
</dbReference>
<dbReference type="AlphaFoldDB" id="A0A811U9J2"/>
<evidence type="ECO:0000256" key="11">
    <source>
        <dbReference type="SAM" id="MobiDB-lite"/>
    </source>
</evidence>
<feature type="coiled-coil region" evidence="10">
    <location>
        <begin position="110"/>
        <end position="140"/>
    </location>
</feature>
<dbReference type="SUPFAM" id="SSF48371">
    <property type="entry name" value="ARM repeat"/>
    <property type="match status" value="1"/>
</dbReference>
<evidence type="ECO:0000256" key="2">
    <source>
        <dbReference type="ARBA" id="ARBA00010588"/>
    </source>
</evidence>
<comment type="similarity">
    <text evidence="2">Belongs to the SIL1 family.</text>
</comment>
<dbReference type="Proteomes" id="UP000606786">
    <property type="component" value="Unassembled WGS sequence"/>
</dbReference>
<dbReference type="GO" id="GO:0015031">
    <property type="term" value="P:protein transport"/>
    <property type="evidence" value="ECO:0007669"/>
    <property type="project" value="UniProtKB-KW"/>
</dbReference>
<keyword evidence="6" id="KW-0256">Endoplasmic reticulum</keyword>
<evidence type="ECO:0000256" key="12">
    <source>
        <dbReference type="SAM" id="SignalP"/>
    </source>
</evidence>
<evidence type="ECO:0000256" key="3">
    <source>
        <dbReference type="ARBA" id="ARBA00015352"/>
    </source>
</evidence>
<evidence type="ECO:0000256" key="9">
    <source>
        <dbReference type="ARBA" id="ARBA00023180"/>
    </source>
</evidence>
<keyword evidence="9" id="KW-0325">Glycoprotein</keyword>
<evidence type="ECO:0000256" key="1">
    <source>
        <dbReference type="ARBA" id="ARBA00004319"/>
    </source>
</evidence>
<comment type="caution">
    <text evidence="13">The sequence shown here is derived from an EMBL/GenBank/DDBJ whole genome shotgun (WGS) entry which is preliminary data.</text>
</comment>
<keyword evidence="8" id="KW-0811">Translocation</keyword>
<comment type="subcellular location">
    <subcellularLocation>
        <location evidence="1">Endoplasmic reticulum lumen</location>
    </subcellularLocation>
</comment>